<dbReference type="Pfam" id="PF14349">
    <property type="entry name" value="SprA_N"/>
    <property type="match status" value="2"/>
</dbReference>
<dbReference type="KEGG" id="ise:JBKA6_0291"/>
<dbReference type="InterPro" id="IPR025684">
    <property type="entry name" value="SprA_N_dom"/>
</dbReference>
<feature type="domain" description="Gliding motility protein SprA N-terminal" evidence="2">
    <location>
        <begin position="107"/>
        <end position="396"/>
    </location>
</feature>
<protein>
    <submittedName>
        <fullName evidence="3">SprA protein</fullName>
    </submittedName>
</protein>
<evidence type="ECO:0000313" key="3">
    <source>
        <dbReference type="EMBL" id="BAV94304.1"/>
    </source>
</evidence>
<feature type="domain" description="Gliding motility protein SprA N-terminal" evidence="2">
    <location>
        <begin position="1074"/>
        <end position="1583"/>
    </location>
</feature>
<dbReference type="Proteomes" id="UP000243197">
    <property type="component" value="Chromosome"/>
</dbReference>
<sequence>MEEADDQDETQDQDEATFQGEQADDQDETQDQDEATFQGEQADDDQDETQDRSDSDTLPYPFKEEVGGLYLNNPSFFSDSIIYNPHKREVTIRKKIGDYLSPNSVTISVKDYHDIILQKKINDYFRSKSYGFLREEKNTKKKRASLLPPFQVPGKWFENIFGGNTIEIVPKGSISVQLGLLYNHVDNPKITEANRGTLNLDFDQKIQFNATAKIGTKFKFDIGQDTKAMFDFQNLLKINYSGEEDDIVKNLNIGDVSMTVNNSLIRGAQSLFGVKSVLQFGDWTISSVFSQQRSNSEKIDTQGGDVVNKFEISTDKYENNKHFFLSQYFYHNYDDFLSEIPFISSGITIVDIEVWITNKSSTANSKQDTRNIIAISDLGENNSSSKEILPENGINADLNPENMSRDVRDFSKASSLLLSKGLRQDLDFIQLENAKKLNSNEYTFNKELGYISLNRKLNDDQVLAVAFQYNYNGKVYQVGELSHQGINNSENLVVKLLKSKIIDVNHPTWKLMMKNIYSIGSAKINKEDFKLNILYKDDQIGIPVNYIKDGNIKRVPLLKVFKLDVVNKAYKSVSDGYFDFLEGITIDSKNGRIIFPVAEPFGEYLEQKINDVSSEKYVFKQLYNTTKSEAEQNMKYNRFLISGEYKSKFSDGGIPLGAINVQKGSVKVSSMGRTLTEGVDYTVDYKMGLVKIINQDIIQSNSPVSINVEKNSMFNFQTKTFMGINLGYQFSDNLLLEATVMNLSERYSGQKVSYNQELIKNTLTGFNLKYNKELPWLTSFVNSITPSETNTPSSISIKNEFAYFFPGTNDNSGDSAYIDDFESSISNINIKTANQWSLASTPINFPKGREMGKTNQDNRAKLSFYTIDPLFYANISSTPPNIRNDKSFISTHKTRQVNSTELFPNKDISTGSINLISTFDIAFFPDERGPYNTNAKAIDDNGKLKKPEERWGGIMRPFKTSNFEQSNIEYLQFWLLDTFSQDMGADESGEIYFHIGNVSEDILKDKRKSVENGLPALGGDQGTINTGVAKVPSVQILSYSFDNDDSSRRNQDVGLDGFSDEEEKNIDIYRDFLNNIPSSARSKFIDDPAGDNFEFFRGSHHDENNSGIIERYKNFSGTEGNSPTLGLSKESYMTSSKVYPDTEDIDRNKTLDELESYAQYKVGIKANMSIGNHKYLVDKKVTTVTMPDRSVQKSTWYQFKIPLQNPSEKIGGFSDFRSVRYVRMIFKKFRKPIVFRFAKMDFMRGEWRRFKKDLKDEDSDMIINSDYTSFDVRAINLEENENRTPIPYTLPPGVQREKQHDNTRVIRQNEQSILLDICNIKEGDSRAIYKGMNMDLRRYSRIKMFIHAEAVSADKFLKDDELKFFIRLGSDQTSNYYEYEIPLKITPSGERDPNYIWPKDNELDLETEILTRAKISRNEAIVSNKHPSYSKAYRSFKGNNTITVKGNPSLADVKVIMMGIRNPENSNNGDKCVEVWLNELRLTDINKQGGWGSNASVKLNLADLADLYLDGSIVTSNFGALNEKNVDLNNHGIKKYNFTTSLNTGKLLPEDWKIKLPIYYSIAETFKTPMYNPTKNDLKLENSIPEKENRDSILSLIQDYQKVTSISFTDVKKGRSEESLSFPWDIENFSVSYHRNHMFKRKIDLEYYNEIENKGKITYNYNVPDLSFRPFYYIPYMDDYVKVLSDINLRLLPSSLSLETDFHKEYISEKNRSLGNEHLLFEPIYSKNFRMNWKGFLTHKITDNLNVKYEALNQAIVHEYEETEINPQTGILYTDNEKSDYMWNNILSFGEPQKYKHGFELNYNPSISKIPFLQWLSANYSLNTTYSWDTYPVIKLQDKLGNTIQNSISHQINGKLTMNTLYDSFDFIINSSDRLLNNAESLGFWQSIADYIIYALTGVKDLNLSINVTQGTLLPGFLPSTGFFGIGNHKGVSAPDWKFLLGFQDDIREMLVSDNLLTTYTKFNTPSKNTFVRKINYMVDIVPFPKLRIKLSADQVSSNDRGSILRNIGTEADPIFAKQSYTEKGNFSNSIISIGSSMTNSKDIFNKFLENRKIIANELAAEHYRSNSYPSINGYPSGFSSNSEKVILLSFLHTYLDEDINNPSLSFFRDIPIPNWRATYSGLRDIVWVKDYLRTFNISHAYESAYSINQYQNNPLYDESNPNKLNKNNDFIQPINVLNIALNERFNPLIGIDIKTKNDISLKIEMKKSRALVLSLKSYMLNEVSSKELIFGGGYTIRNLAFDVKTKKRFLKFKSDLKIKFNLSIRENYTTMRNINNNYEDITGGSIIYGFTSSVDYSLTDRLKLELYFDYNANSYIVSTAYPTIMSRFGIKAIYILDN</sequence>
<accession>A0A1J1E9V3</accession>
<evidence type="ECO:0000256" key="1">
    <source>
        <dbReference type="SAM" id="MobiDB-lite"/>
    </source>
</evidence>
<dbReference type="NCBIfam" id="TIGR04189">
    <property type="entry name" value="surface_SprA"/>
    <property type="match status" value="1"/>
</dbReference>
<organism evidence="3 4">
    <name type="scientific">Ichthyobacterium seriolicida</name>
    <dbReference type="NCBI Taxonomy" id="242600"/>
    <lineage>
        <taxon>Bacteria</taxon>
        <taxon>Pseudomonadati</taxon>
        <taxon>Bacteroidota</taxon>
        <taxon>Flavobacteriia</taxon>
        <taxon>Flavobacteriales</taxon>
        <taxon>Ichthyobacteriaceae</taxon>
        <taxon>Ichthyobacterium</taxon>
    </lineage>
</organism>
<dbReference type="InterPro" id="IPR026377">
    <property type="entry name" value="Cell_surface_SprA"/>
</dbReference>
<proteinExistence type="predicted"/>
<gene>
    <name evidence="3" type="ORF">JBKA6_0291</name>
</gene>
<keyword evidence="4" id="KW-1185">Reference proteome</keyword>
<reference evidence="3 4" key="1">
    <citation type="submission" date="2014-03" db="EMBL/GenBank/DDBJ databases">
        <title>complete genome sequence of Flavobacteriaceae bacterium JBKA-6.</title>
        <authorList>
            <person name="Takano T."/>
            <person name="Nakamura Y."/>
            <person name="Takuma S."/>
            <person name="Yasuike M."/>
            <person name="Matsuyama T."/>
            <person name="Sakai T."/>
            <person name="Fujiwara A."/>
            <person name="Kimoto K."/>
            <person name="Fukuda Y."/>
            <person name="Kondo H."/>
            <person name="Hirono I."/>
            <person name="Nakayasu C."/>
        </authorList>
    </citation>
    <scope>NUCLEOTIDE SEQUENCE [LARGE SCALE GENOMIC DNA]</scope>
    <source>
        <strain evidence="3 4">JBKA-6</strain>
    </source>
</reference>
<feature type="compositionally biased region" description="Acidic residues" evidence="1">
    <location>
        <begin position="1"/>
        <end position="15"/>
    </location>
</feature>
<evidence type="ECO:0000259" key="2">
    <source>
        <dbReference type="Pfam" id="PF14349"/>
    </source>
</evidence>
<dbReference type="EMBL" id="AP014564">
    <property type="protein sequence ID" value="BAV94304.1"/>
    <property type="molecule type" value="Genomic_DNA"/>
</dbReference>
<feature type="compositionally biased region" description="Acidic residues" evidence="1">
    <location>
        <begin position="22"/>
        <end position="34"/>
    </location>
</feature>
<evidence type="ECO:0000313" key="4">
    <source>
        <dbReference type="Proteomes" id="UP000243197"/>
    </source>
</evidence>
<name>A0A1J1E9V3_9FLAO</name>
<feature type="region of interest" description="Disordered" evidence="1">
    <location>
        <begin position="1"/>
        <end position="61"/>
    </location>
</feature>